<dbReference type="Proteomes" id="UP000078561">
    <property type="component" value="Unassembled WGS sequence"/>
</dbReference>
<sequence length="286" mass="32377">MTMQWSEIVAKGMKLKIPTATTRRDEKSTAVATTIYELEELKSLMRVHRAETMLEMSLHQNCVLFEFPTMEFVPKTDAYVELKKQIGRLVGGRIITAPPHKANGKFMVEAKFATEDHTEAAISHGITMGDAQYRAIYTGTSRDELPKMIRVHLTGIPYEEEDVLVAKLKESLKHYGKVCQLQMFRQSDVFEGKVSALLDTQDDAMASYEPLQRMLYVSAWETFVPASYKGAPPVCYHCHQSGHVKLDCPILQAVKCFRCKGTGHIARYCTNSDADFDTPQKRTDQE</sequence>
<dbReference type="SUPFAM" id="SSF57756">
    <property type="entry name" value="Retrovirus zinc finger-like domains"/>
    <property type="match status" value="1"/>
</dbReference>
<dbReference type="OrthoDB" id="2280262at2759"/>
<name>A0A163LRZ6_ABSGL</name>
<dbReference type="InterPro" id="IPR036875">
    <property type="entry name" value="Znf_CCHC_sf"/>
</dbReference>
<keyword evidence="1" id="KW-0863">Zinc-finger</keyword>
<dbReference type="Pfam" id="PF00098">
    <property type="entry name" value="zf-CCHC"/>
    <property type="match status" value="2"/>
</dbReference>
<dbReference type="InParanoid" id="A0A163LRZ6"/>
<dbReference type="OMA" id="MIMIRIP"/>
<dbReference type="SMART" id="SM00343">
    <property type="entry name" value="ZnF_C2HC"/>
    <property type="match status" value="2"/>
</dbReference>
<gene>
    <name evidence="3" type="primary">ABSGL_01377.1 scaffold 1378</name>
</gene>
<dbReference type="Gene3D" id="4.10.60.10">
    <property type="entry name" value="Zinc finger, CCHC-type"/>
    <property type="match status" value="1"/>
</dbReference>
<protein>
    <recommendedName>
        <fullName evidence="2">CCHC-type domain-containing protein</fullName>
    </recommendedName>
</protein>
<dbReference type="GO" id="GO:0003676">
    <property type="term" value="F:nucleic acid binding"/>
    <property type="evidence" value="ECO:0007669"/>
    <property type="project" value="InterPro"/>
</dbReference>
<dbReference type="InterPro" id="IPR001878">
    <property type="entry name" value="Znf_CCHC"/>
</dbReference>
<keyword evidence="4" id="KW-1185">Reference proteome</keyword>
<dbReference type="GO" id="GO:0008270">
    <property type="term" value="F:zinc ion binding"/>
    <property type="evidence" value="ECO:0007669"/>
    <property type="project" value="UniProtKB-KW"/>
</dbReference>
<evidence type="ECO:0000259" key="2">
    <source>
        <dbReference type="PROSITE" id="PS50158"/>
    </source>
</evidence>
<evidence type="ECO:0000313" key="3">
    <source>
        <dbReference type="EMBL" id="SAL96028.1"/>
    </source>
</evidence>
<evidence type="ECO:0000256" key="1">
    <source>
        <dbReference type="PROSITE-ProRule" id="PRU00047"/>
    </source>
</evidence>
<accession>A0A163LRZ6</accession>
<dbReference type="EMBL" id="LT550542">
    <property type="protein sequence ID" value="SAL96028.1"/>
    <property type="molecule type" value="Genomic_DNA"/>
</dbReference>
<feature type="domain" description="CCHC-type" evidence="2">
    <location>
        <begin position="255"/>
        <end position="271"/>
    </location>
</feature>
<reference evidence="3" key="1">
    <citation type="submission" date="2016-04" db="EMBL/GenBank/DDBJ databases">
        <authorList>
            <person name="Evans L.H."/>
            <person name="Alamgir A."/>
            <person name="Owens N."/>
            <person name="Weber N.D."/>
            <person name="Virtaneva K."/>
            <person name="Barbian K."/>
            <person name="Babar A."/>
            <person name="Rosenke K."/>
        </authorList>
    </citation>
    <scope>NUCLEOTIDE SEQUENCE [LARGE SCALE GENOMIC DNA]</scope>
    <source>
        <strain evidence="3">CBS 101.48</strain>
    </source>
</reference>
<dbReference type="PROSITE" id="PS50158">
    <property type="entry name" value="ZF_CCHC"/>
    <property type="match status" value="2"/>
</dbReference>
<keyword evidence="1" id="KW-0479">Metal-binding</keyword>
<dbReference type="AlphaFoldDB" id="A0A163LRZ6"/>
<organism evidence="3">
    <name type="scientific">Absidia glauca</name>
    <name type="common">Pin mould</name>
    <dbReference type="NCBI Taxonomy" id="4829"/>
    <lineage>
        <taxon>Eukaryota</taxon>
        <taxon>Fungi</taxon>
        <taxon>Fungi incertae sedis</taxon>
        <taxon>Mucoromycota</taxon>
        <taxon>Mucoromycotina</taxon>
        <taxon>Mucoromycetes</taxon>
        <taxon>Mucorales</taxon>
        <taxon>Cunninghamellaceae</taxon>
        <taxon>Absidia</taxon>
    </lineage>
</organism>
<keyword evidence="1" id="KW-0862">Zinc</keyword>
<evidence type="ECO:0000313" key="4">
    <source>
        <dbReference type="Proteomes" id="UP000078561"/>
    </source>
</evidence>
<feature type="domain" description="CCHC-type" evidence="2">
    <location>
        <begin position="235"/>
        <end position="249"/>
    </location>
</feature>
<proteinExistence type="predicted"/>
<feature type="non-terminal residue" evidence="3">
    <location>
        <position position="286"/>
    </location>
</feature>